<evidence type="ECO:0008006" key="4">
    <source>
        <dbReference type="Google" id="ProtNLM"/>
    </source>
</evidence>
<proteinExistence type="predicted"/>
<dbReference type="PANTHER" id="PTHR16214">
    <property type="entry name" value="TRANSMEMBRANE PROTEIN 260"/>
    <property type="match status" value="1"/>
</dbReference>
<protein>
    <recommendedName>
        <fullName evidence="4">Glycosyltransferase RgtA/B/C/D-like domain-containing protein</fullName>
    </recommendedName>
</protein>
<comment type="caution">
    <text evidence="2">The sequence shown here is derived from an EMBL/GenBank/DDBJ whole genome shotgun (WGS) entry which is preliminary data.</text>
</comment>
<keyword evidence="1" id="KW-0812">Transmembrane</keyword>
<dbReference type="InterPro" id="IPR052724">
    <property type="entry name" value="GT117_domain-containing"/>
</dbReference>
<keyword evidence="1" id="KW-0472">Membrane</keyword>
<sequence length="201" mass="21975">MLLLSLSGASFFLSSSPSGYTLFTGIAHLFLQFPLGTDAFRGHITSAFLGALACGVLFGCARLLGASVWAALAGAWAFGASEHFWSQSIIAEVYTLNALLFFAVYLLILKALRAPDSRTWWWGASIFFGLSLANYYPLMVLAFPGLLVLALPVWRSVLSRLPELILLSLLNAALPYAAMVWRSLQNPAINFYGPIEGWQDF</sequence>
<feature type="transmembrane region" description="Helical" evidence="1">
    <location>
        <begin position="120"/>
        <end position="152"/>
    </location>
</feature>
<reference evidence="3" key="1">
    <citation type="submission" date="2017-09" db="EMBL/GenBank/DDBJ databases">
        <title>The Reconstruction of 2,631 Draft Metagenome-Assembled Genomes from the Global Oceans.</title>
        <authorList>
            <person name="Tully B.J."/>
            <person name="Graham E.D."/>
            <person name="Heidelberg J.F."/>
        </authorList>
    </citation>
    <scope>NUCLEOTIDE SEQUENCE [LARGE SCALE GENOMIC DNA]</scope>
</reference>
<name>A0A2D6YGU8_9DELT</name>
<evidence type="ECO:0000256" key="1">
    <source>
        <dbReference type="SAM" id="Phobius"/>
    </source>
</evidence>
<dbReference type="InterPro" id="IPR021280">
    <property type="entry name" value="TMEM260-like"/>
</dbReference>
<evidence type="ECO:0000313" key="2">
    <source>
        <dbReference type="EMBL" id="MAH62404.1"/>
    </source>
</evidence>
<feature type="transmembrane region" description="Helical" evidence="1">
    <location>
        <begin position="164"/>
        <end position="184"/>
    </location>
</feature>
<dbReference type="AlphaFoldDB" id="A0A2D6YGU8"/>
<organism evidence="2 3">
    <name type="scientific">SAR324 cluster bacterium</name>
    <dbReference type="NCBI Taxonomy" id="2024889"/>
    <lineage>
        <taxon>Bacteria</taxon>
        <taxon>Deltaproteobacteria</taxon>
        <taxon>SAR324 cluster</taxon>
    </lineage>
</organism>
<accession>A0A2D6YGU8</accession>
<dbReference type="Pfam" id="PF11028">
    <property type="entry name" value="TMEM260-like"/>
    <property type="match status" value="1"/>
</dbReference>
<feature type="transmembrane region" description="Helical" evidence="1">
    <location>
        <begin position="47"/>
        <end position="77"/>
    </location>
</feature>
<dbReference type="EMBL" id="NZEX01000029">
    <property type="protein sequence ID" value="MAH62404.1"/>
    <property type="molecule type" value="Genomic_DNA"/>
</dbReference>
<feature type="transmembrane region" description="Helical" evidence="1">
    <location>
        <begin position="89"/>
        <end position="108"/>
    </location>
</feature>
<dbReference type="PANTHER" id="PTHR16214:SF3">
    <property type="entry name" value="TRANSMEMBRANE PROTEIN 260"/>
    <property type="match status" value="1"/>
</dbReference>
<evidence type="ECO:0000313" key="3">
    <source>
        <dbReference type="Proteomes" id="UP000226525"/>
    </source>
</evidence>
<dbReference type="Proteomes" id="UP000226525">
    <property type="component" value="Unassembled WGS sequence"/>
</dbReference>
<gene>
    <name evidence="2" type="ORF">CMN54_02910</name>
</gene>
<keyword evidence="1" id="KW-1133">Transmembrane helix</keyword>